<dbReference type="GO" id="GO:0051537">
    <property type="term" value="F:2 iron, 2 sulfur cluster binding"/>
    <property type="evidence" value="ECO:0007669"/>
    <property type="project" value="UniProtKB-KW"/>
</dbReference>
<dbReference type="EMBL" id="JACQAY010000059">
    <property type="protein sequence ID" value="MBI3539035.1"/>
    <property type="molecule type" value="Genomic_DNA"/>
</dbReference>
<comment type="similarity">
    <text evidence="1">Belongs to the complex I 24 kDa subunit family.</text>
</comment>
<dbReference type="PIRSF" id="PIRSF000216">
    <property type="entry name" value="NADH_DH_24kDa"/>
    <property type="match status" value="1"/>
</dbReference>
<dbReference type="AlphaFoldDB" id="A0A9D6L8T2"/>
<dbReference type="PROSITE" id="PS01099">
    <property type="entry name" value="COMPLEX1_24K"/>
    <property type="match status" value="1"/>
</dbReference>
<sequence>MIAGEVLEAPATLAWSAARRAEVDEALARYPIRRSAVLPVLWIAQREWGWIPPAALRLVAVTLDLPEPEVFGIATFYTMFNLKPVGRHHLQVCMTLSCSLMGSDRLFRHLERTLGIGHGETTADGRFTLRRVECLAACGGGPCMQVNFDYHENLDEAKVDALLAGLA</sequence>
<evidence type="ECO:0000313" key="9">
    <source>
        <dbReference type="Proteomes" id="UP000807850"/>
    </source>
</evidence>
<dbReference type="SUPFAM" id="SSF52833">
    <property type="entry name" value="Thioredoxin-like"/>
    <property type="match status" value="1"/>
</dbReference>
<proteinExistence type="inferred from homology"/>
<keyword evidence="2 7" id="KW-0001">2Fe-2S</keyword>
<evidence type="ECO:0000256" key="6">
    <source>
        <dbReference type="ARBA" id="ARBA00034078"/>
    </source>
</evidence>
<evidence type="ECO:0000256" key="2">
    <source>
        <dbReference type="ARBA" id="ARBA00022714"/>
    </source>
</evidence>
<keyword evidence="4 7" id="KW-0408">Iron</keyword>
<dbReference type="Proteomes" id="UP000807850">
    <property type="component" value="Unassembled WGS sequence"/>
</dbReference>
<dbReference type="InterPro" id="IPR036249">
    <property type="entry name" value="Thioredoxin-like_sf"/>
</dbReference>
<accession>A0A9D6L8T2</accession>
<dbReference type="Gene3D" id="1.10.10.1590">
    <property type="entry name" value="NADH-quinone oxidoreductase subunit E"/>
    <property type="match status" value="1"/>
</dbReference>
<dbReference type="InterPro" id="IPR002023">
    <property type="entry name" value="NuoE-like"/>
</dbReference>
<feature type="binding site" evidence="7">
    <location>
        <position position="138"/>
    </location>
    <ligand>
        <name>[2Fe-2S] cluster</name>
        <dbReference type="ChEBI" id="CHEBI:190135"/>
    </ligand>
</feature>
<reference evidence="8" key="1">
    <citation type="submission" date="2020-07" db="EMBL/GenBank/DDBJ databases">
        <title>Huge and variable diversity of episymbiotic CPR bacteria and DPANN archaea in groundwater ecosystems.</title>
        <authorList>
            <person name="He C.Y."/>
            <person name="Keren R."/>
            <person name="Whittaker M."/>
            <person name="Farag I.F."/>
            <person name="Doudna J."/>
            <person name="Cate J.H.D."/>
            <person name="Banfield J.F."/>
        </authorList>
    </citation>
    <scope>NUCLEOTIDE SEQUENCE</scope>
    <source>
        <strain evidence="8">NC_groundwater_928_Pr1_S-0.2um_72_17</strain>
    </source>
</reference>
<dbReference type="GO" id="GO:0046872">
    <property type="term" value="F:metal ion binding"/>
    <property type="evidence" value="ECO:0007669"/>
    <property type="project" value="UniProtKB-KW"/>
</dbReference>
<organism evidence="8 9">
    <name type="scientific">Eiseniibacteriota bacterium</name>
    <dbReference type="NCBI Taxonomy" id="2212470"/>
    <lineage>
        <taxon>Bacteria</taxon>
        <taxon>Candidatus Eiseniibacteriota</taxon>
    </lineage>
</organism>
<dbReference type="GO" id="GO:0003954">
    <property type="term" value="F:NADH dehydrogenase activity"/>
    <property type="evidence" value="ECO:0007669"/>
    <property type="project" value="TreeGrafter"/>
</dbReference>
<protein>
    <submittedName>
        <fullName evidence="8">NAD(P)H-dependent oxidoreductase subunit E</fullName>
    </submittedName>
</protein>
<dbReference type="CDD" id="cd03064">
    <property type="entry name" value="TRX_Fd_NuoE"/>
    <property type="match status" value="1"/>
</dbReference>
<dbReference type="InterPro" id="IPR042128">
    <property type="entry name" value="NuoE_dom"/>
</dbReference>
<dbReference type="Gene3D" id="3.40.30.10">
    <property type="entry name" value="Glutaredoxin"/>
    <property type="match status" value="1"/>
</dbReference>
<name>A0A9D6L8T2_UNCEI</name>
<keyword evidence="3 7" id="KW-0479">Metal-binding</keyword>
<feature type="binding site" evidence="7">
    <location>
        <position position="134"/>
    </location>
    <ligand>
        <name>[2Fe-2S] cluster</name>
        <dbReference type="ChEBI" id="CHEBI:190135"/>
    </ligand>
</feature>
<evidence type="ECO:0000256" key="4">
    <source>
        <dbReference type="ARBA" id="ARBA00023004"/>
    </source>
</evidence>
<comment type="cofactor">
    <cofactor evidence="6">
        <name>[2Fe-2S] cluster</name>
        <dbReference type="ChEBI" id="CHEBI:190135"/>
    </cofactor>
</comment>
<evidence type="ECO:0000256" key="3">
    <source>
        <dbReference type="ARBA" id="ARBA00022723"/>
    </source>
</evidence>
<dbReference type="FunFam" id="1.10.10.1590:FF:000001">
    <property type="entry name" value="NADH-quinone oxidoreductase subunit E"/>
    <property type="match status" value="1"/>
</dbReference>
<evidence type="ECO:0000256" key="7">
    <source>
        <dbReference type="PIRSR" id="PIRSR000216-1"/>
    </source>
</evidence>
<keyword evidence="5 7" id="KW-0411">Iron-sulfur</keyword>
<dbReference type="PANTHER" id="PTHR10371:SF3">
    <property type="entry name" value="NADH DEHYDROGENASE [UBIQUINONE] FLAVOPROTEIN 2, MITOCHONDRIAL"/>
    <property type="match status" value="1"/>
</dbReference>
<dbReference type="Pfam" id="PF01257">
    <property type="entry name" value="2Fe-2S_thioredx"/>
    <property type="match status" value="1"/>
</dbReference>
<dbReference type="PANTHER" id="PTHR10371">
    <property type="entry name" value="NADH DEHYDROGENASE UBIQUINONE FLAVOPROTEIN 2, MITOCHONDRIAL"/>
    <property type="match status" value="1"/>
</dbReference>
<comment type="caution">
    <text evidence="8">The sequence shown here is derived from an EMBL/GenBank/DDBJ whole genome shotgun (WGS) entry which is preliminary data.</text>
</comment>
<evidence type="ECO:0000256" key="5">
    <source>
        <dbReference type="ARBA" id="ARBA00023014"/>
    </source>
</evidence>
<gene>
    <name evidence="8" type="ORF">HY076_02030</name>
</gene>
<dbReference type="NCBIfam" id="TIGR01958">
    <property type="entry name" value="nuoE_fam"/>
    <property type="match status" value="1"/>
</dbReference>
<evidence type="ECO:0000256" key="1">
    <source>
        <dbReference type="ARBA" id="ARBA00010643"/>
    </source>
</evidence>
<comment type="cofactor">
    <cofactor evidence="7">
        <name>[2Fe-2S] cluster</name>
        <dbReference type="ChEBI" id="CHEBI:190135"/>
    </cofactor>
    <text evidence="7">Binds 1 [2Fe-2S] cluster.</text>
</comment>
<evidence type="ECO:0000313" key="8">
    <source>
        <dbReference type="EMBL" id="MBI3539035.1"/>
    </source>
</evidence>
<feature type="binding site" evidence="7">
    <location>
        <position position="93"/>
    </location>
    <ligand>
        <name>[2Fe-2S] cluster</name>
        <dbReference type="ChEBI" id="CHEBI:190135"/>
    </ligand>
</feature>
<feature type="binding site" evidence="7">
    <location>
        <position position="98"/>
    </location>
    <ligand>
        <name>[2Fe-2S] cluster</name>
        <dbReference type="ChEBI" id="CHEBI:190135"/>
    </ligand>
</feature>
<dbReference type="InterPro" id="IPR041921">
    <property type="entry name" value="NuoE_N"/>
</dbReference>